<dbReference type="Proteomes" id="UP000323380">
    <property type="component" value="Unassembled WGS sequence"/>
</dbReference>
<evidence type="ECO:0000256" key="3">
    <source>
        <dbReference type="ARBA" id="ARBA00022448"/>
    </source>
</evidence>
<sequence length="411" mass="45050">MAAAAADRRLDGLRPVPGMGAGRPRPLHRHQRPRDPPGGVRRLLSTPPRHPHDRHEPLPRPRRPEDRRQPVLLQALGGRPHHHGHRRGHPRPRQVRVRRGRRTAPVPQARGPEAAPPRTRPRDGPPDRPRGAGGLPDHPRRDRPAPPHQLPPRPRHLPHGRRPLPPPPRPTPQRPGPNSLVTPPTKPSGALPGVLPLDAGGGGRVGVVASSRDPDRLVFFTDAVVAIAVTLLVLPLVDVVPQAARSGQTATEVVTEHKPEIFGFLLSFAVITRLWFSHHDFFRHVRGLSKPLIMCNAGWLLTIVVLPFPTEMVGVYGDDRFTAGFYIATVLLAVAFQTGLELVVRANPELASKTSPPPSDYLTGSVTAAGLLTLALVLALTIPSLNYWTLLLLFLSSVIEKAWRRYRPGSI</sequence>
<keyword evidence="10 14" id="KW-0472">Membrane</keyword>
<dbReference type="Pfam" id="PF06736">
    <property type="entry name" value="TMEM175"/>
    <property type="match status" value="1"/>
</dbReference>
<keyword evidence="7" id="KW-0630">Potassium</keyword>
<accession>A0A5D0P0I9</accession>
<name>A0A5D0P0I9_9ACTN</name>
<evidence type="ECO:0000256" key="4">
    <source>
        <dbReference type="ARBA" id="ARBA00022538"/>
    </source>
</evidence>
<dbReference type="GO" id="GO:0005267">
    <property type="term" value="F:potassium channel activity"/>
    <property type="evidence" value="ECO:0007669"/>
    <property type="project" value="UniProtKB-KW"/>
</dbReference>
<feature type="compositionally biased region" description="Basic and acidic residues" evidence="13">
    <location>
        <begin position="53"/>
        <end position="69"/>
    </location>
</feature>
<comment type="caution">
    <text evidence="15">The sequence shown here is derived from an EMBL/GenBank/DDBJ whole genome shotgun (WGS) entry which is preliminary data.</text>
</comment>
<keyword evidence="6" id="KW-0631">Potassium channel</keyword>
<evidence type="ECO:0000256" key="14">
    <source>
        <dbReference type="SAM" id="Phobius"/>
    </source>
</evidence>
<dbReference type="GO" id="GO:0016020">
    <property type="term" value="C:membrane"/>
    <property type="evidence" value="ECO:0007669"/>
    <property type="project" value="UniProtKB-SubCell"/>
</dbReference>
<dbReference type="STRING" id="1220554.GCA_001552135_04263"/>
<comment type="catalytic activity">
    <reaction evidence="12">
        <text>K(+)(in) = K(+)(out)</text>
        <dbReference type="Rhea" id="RHEA:29463"/>
        <dbReference type="ChEBI" id="CHEBI:29103"/>
    </reaction>
</comment>
<feature type="region of interest" description="Disordered" evidence="13">
    <location>
        <begin position="1"/>
        <end position="195"/>
    </location>
</feature>
<keyword evidence="9" id="KW-0406">Ion transport</keyword>
<organism evidence="15 16">
    <name type="scientific">Actinomadura chibensis</name>
    <dbReference type="NCBI Taxonomy" id="392828"/>
    <lineage>
        <taxon>Bacteria</taxon>
        <taxon>Bacillati</taxon>
        <taxon>Actinomycetota</taxon>
        <taxon>Actinomycetes</taxon>
        <taxon>Streptosporangiales</taxon>
        <taxon>Thermomonosporaceae</taxon>
        <taxon>Actinomadura</taxon>
    </lineage>
</organism>
<evidence type="ECO:0000256" key="2">
    <source>
        <dbReference type="ARBA" id="ARBA00006920"/>
    </source>
</evidence>
<dbReference type="PANTHER" id="PTHR31462:SF5">
    <property type="entry name" value="ENDOSOMAL_LYSOSOMAL PROTON CHANNEL TMEM175"/>
    <property type="match status" value="1"/>
</dbReference>
<evidence type="ECO:0000256" key="6">
    <source>
        <dbReference type="ARBA" id="ARBA00022826"/>
    </source>
</evidence>
<feature type="transmembrane region" description="Helical" evidence="14">
    <location>
        <begin position="321"/>
        <end position="340"/>
    </location>
</feature>
<keyword evidence="16" id="KW-1185">Reference proteome</keyword>
<evidence type="ECO:0000313" key="16">
    <source>
        <dbReference type="Proteomes" id="UP000323380"/>
    </source>
</evidence>
<keyword evidence="11" id="KW-0407">Ion channel</keyword>
<evidence type="ECO:0000256" key="11">
    <source>
        <dbReference type="ARBA" id="ARBA00023303"/>
    </source>
</evidence>
<feature type="compositionally biased region" description="Pro residues" evidence="13">
    <location>
        <begin position="163"/>
        <end position="175"/>
    </location>
</feature>
<keyword evidence="4" id="KW-0633">Potassium transport</keyword>
<evidence type="ECO:0000256" key="13">
    <source>
        <dbReference type="SAM" id="MobiDB-lite"/>
    </source>
</evidence>
<dbReference type="GO" id="GO:0015252">
    <property type="term" value="F:proton channel activity"/>
    <property type="evidence" value="ECO:0007669"/>
    <property type="project" value="InterPro"/>
</dbReference>
<proteinExistence type="inferred from homology"/>
<keyword evidence="5 14" id="KW-0812">Transmembrane</keyword>
<feature type="compositionally biased region" description="Basic residues" evidence="13">
    <location>
        <begin position="79"/>
        <end position="102"/>
    </location>
</feature>
<evidence type="ECO:0000256" key="5">
    <source>
        <dbReference type="ARBA" id="ARBA00022692"/>
    </source>
</evidence>
<evidence type="ECO:0000256" key="1">
    <source>
        <dbReference type="ARBA" id="ARBA00004141"/>
    </source>
</evidence>
<protein>
    <submittedName>
        <fullName evidence="15">DUF1211 domain-containing protein</fullName>
    </submittedName>
</protein>
<evidence type="ECO:0000256" key="12">
    <source>
        <dbReference type="ARBA" id="ARBA00034430"/>
    </source>
</evidence>
<feature type="transmembrane region" description="Helical" evidence="14">
    <location>
        <begin position="257"/>
        <end position="276"/>
    </location>
</feature>
<keyword evidence="8 14" id="KW-1133">Transmembrane helix</keyword>
<evidence type="ECO:0000256" key="8">
    <source>
        <dbReference type="ARBA" id="ARBA00022989"/>
    </source>
</evidence>
<evidence type="ECO:0000256" key="7">
    <source>
        <dbReference type="ARBA" id="ARBA00022958"/>
    </source>
</evidence>
<dbReference type="PANTHER" id="PTHR31462">
    <property type="entry name" value="ENDOSOMAL/LYSOSOMAL POTASSIUM CHANNEL TMEM175"/>
    <property type="match status" value="1"/>
</dbReference>
<reference evidence="15 16" key="1">
    <citation type="submission" date="2019-08" db="EMBL/GenBank/DDBJ databases">
        <title>Actinomadura sp. nov. CYP1-5 isolated from mountain soil.</title>
        <authorList>
            <person name="Songsumanus A."/>
            <person name="Kuncharoen N."/>
            <person name="Kudo T."/>
            <person name="Yuki M."/>
            <person name="Igarashi Y."/>
            <person name="Tanasupawat S."/>
        </authorList>
    </citation>
    <scope>NUCLEOTIDE SEQUENCE [LARGE SCALE GENOMIC DNA]</scope>
    <source>
        <strain evidence="15 16">JCM 14158</strain>
    </source>
</reference>
<evidence type="ECO:0000256" key="9">
    <source>
        <dbReference type="ARBA" id="ARBA00023065"/>
    </source>
</evidence>
<evidence type="ECO:0000256" key="10">
    <source>
        <dbReference type="ARBA" id="ARBA00023136"/>
    </source>
</evidence>
<dbReference type="AlphaFoldDB" id="A0A5D0P0I9"/>
<evidence type="ECO:0000313" key="15">
    <source>
        <dbReference type="EMBL" id="TYB49869.1"/>
    </source>
</evidence>
<feature type="transmembrane region" description="Helical" evidence="14">
    <location>
        <begin position="288"/>
        <end position="309"/>
    </location>
</feature>
<feature type="compositionally biased region" description="Basic and acidic residues" evidence="13">
    <location>
        <begin position="1"/>
        <end position="12"/>
    </location>
</feature>
<dbReference type="InterPro" id="IPR010617">
    <property type="entry name" value="TMEM175-like"/>
</dbReference>
<feature type="compositionally biased region" description="Basic and acidic residues" evidence="13">
    <location>
        <begin position="120"/>
        <end position="130"/>
    </location>
</feature>
<comment type="similarity">
    <text evidence="2">Belongs to the TMEM175 family.</text>
</comment>
<gene>
    <name evidence="15" type="ORF">FXF69_02720</name>
</gene>
<comment type="subcellular location">
    <subcellularLocation>
        <location evidence="1">Membrane</location>
        <topology evidence="1">Multi-pass membrane protein</topology>
    </subcellularLocation>
</comment>
<feature type="compositionally biased region" description="Basic residues" evidence="13">
    <location>
        <begin position="153"/>
        <end position="162"/>
    </location>
</feature>
<feature type="transmembrane region" description="Helical" evidence="14">
    <location>
        <begin position="217"/>
        <end position="237"/>
    </location>
</feature>
<keyword evidence="3" id="KW-0813">Transport</keyword>
<dbReference type="EMBL" id="VSFG01000001">
    <property type="protein sequence ID" value="TYB49869.1"/>
    <property type="molecule type" value="Genomic_DNA"/>
</dbReference>